<feature type="domain" description="MPN" evidence="2">
    <location>
        <begin position="4"/>
        <end position="136"/>
    </location>
</feature>
<protein>
    <recommendedName>
        <fullName evidence="2">MPN domain-containing protein</fullName>
    </recommendedName>
</protein>
<dbReference type="Proteomes" id="UP001479436">
    <property type="component" value="Unassembled WGS sequence"/>
</dbReference>
<dbReference type="InterPro" id="IPR005366">
    <property type="entry name" value="EMC8/9"/>
</dbReference>
<dbReference type="PANTHER" id="PTHR12941">
    <property type="entry name" value="ER MEMBRANE PROTEIN COMPLEX"/>
    <property type="match status" value="1"/>
</dbReference>
<reference evidence="3 4" key="1">
    <citation type="submission" date="2023-04" db="EMBL/GenBank/DDBJ databases">
        <title>Genome of Basidiobolus ranarum AG-B5.</title>
        <authorList>
            <person name="Stajich J.E."/>
            <person name="Carter-House D."/>
            <person name="Gryganskyi A."/>
        </authorList>
    </citation>
    <scope>NUCLEOTIDE SEQUENCE [LARGE SCALE GENOMIC DNA]</scope>
    <source>
        <strain evidence="3 4">AG-B5</strain>
    </source>
</reference>
<dbReference type="EMBL" id="JASJQH010000069">
    <property type="protein sequence ID" value="KAK9767565.1"/>
    <property type="molecule type" value="Genomic_DNA"/>
</dbReference>
<dbReference type="CDD" id="cd08060">
    <property type="entry name" value="MPN_UPF0172"/>
    <property type="match status" value="1"/>
</dbReference>
<evidence type="ECO:0000256" key="1">
    <source>
        <dbReference type="ARBA" id="ARBA00007461"/>
    </source>
</evidence>
<proteinExistence type="inferred from homology"/>
<comment type="caution">
    <text evidence="3">The sequence shown here is derived from an EMBL/GenBank/DDBJ whole genome shotgun (WGS) entry which is preliminary data.</text>
</comment>
<dbReference type="PANTHER" id="PTHR12941:SF10">
    <property type="entry name" value="ER MEMBRANE PROTEIN COMPLEX SUBUNIT 8_9 HOMOLOG"/>
    <property type="match status" value="1"/>
</dbReference>
<accession>A0ABR2X1C2</accession>
<comment type="similarity">
    <text evidence="1">Belongs to the EMC8/EMC9 family.</text>
</comment>
<evidence type="ECO:0000313" key="3">
    <source>
        <dbReference type="EMBL" id="KAK9767565.1"/>
    </source>
</evidence>
<dbReference type="Pfam" id="PF03665">
    <property type="entry name" value="UPF0172"/>
    <property type="match status" value="1"/>
</dbReference>
<name>A0ABR2X1C2_9FUNG</name>
<dbReference type="PROSITE" id="PS50249">
    <property type="entry name" value="MPN"/>
    <property type="match status" value="1"/>
</dbReference>
<dbReference type="InterPro" id="IPR037518">
    <property type="entry name" value="MPN"/>
</dbReference>
<evidence type="ECO:0000259" key="2">
    <source>
        <dbReference type="PROSITE" id="PS50249"/>
    </source>
</evidence>
<sequence length="199" mass="22508">MTTYLVNSEVYSKIIFHAARYPHQLVNGVLIGKKSGSEYTLIDAVPLFHQWTNLEPMLEVALRQVEIYSEQSEAKILGYYQANPGQDKEIGPIGNKIANKIVEFERDAVILMVDNSKLSIAEPQIALSPYVYQEKQWRHVKSGLNGSGNFKLEAPEIVQKTGELISQKKHLLVNDFDEHLEDVSKDWLGNAEINNIIKA</sequence>
<organism evidence="3 4">
    <name type="scientific">Basidiobolus ranarum</name>
    <dbReference type="NCBI Taxonomy" id="34480"/>
    <lineage>
        <taxon>Eukaryota</taxon>
        <taxon>Fungi</taxon>
        <taxon>Fungi incertae sedis</taxon>
        <taxon>Zoopagomycota</taxon>
        <taxon>Entomophthoromycotina</taxon>
        <taxon>Basidiobolomycetes</taxon>
        <taxon>Basidiobolales</taxon>
        <taxon>Basidiobolaceae</taxon>
        <taxon>Basidiobolus</taxon>
    </lineage>
</organism>
<evidence type="ECO:0000313" key="4">
    <source>
        <dbReference type="Proteomes" id="UP001479436"/>
    </source>
</evidence>
<gene>
    <name evidence="3" type="ORF">K7432_002538</name>
</gene>
<keyword evidence="4" id="KW-1185">Reference proteome</keyword>
<dbReference type="Gene3D" id="3.40.140.10">
    <property type="entry name" value="Cytidine Deaminase, domain 2"/>
    <property type="match status" value="1"/>
</dbReference>